<accession>A0A6L2MPZ9</accession>
<keyword evidence="2" id="KW-0548">Nucleotidyltransferase</keyword>
<evidence type="ECO:0000256" key="1">
    <source>
        <dbReference type="SAM" id="MobiDB-lite"/>
    </source>
</evidence>
<dbReference type="GO" id="GO:0003964">
    <property type="term" value="F:RNA-directed DNA polymerase activity"/>
    <property type="evidence" value="ECO:0007669"/>
    <property type="project" value="UniProtKB-KW"/>
</dbReference>
<feature type="compositionally biased region" description="Acidic residues" evidence="1">
    <location>
        <begin position="101"/>
        <end position="144"/>
    </location>
</feature>
<keyword evidence="2" id="KW-0808">Transferase</keyword>
<organism evidence="2">
    <name type="scientific">Tanacetum cinerariifolium</name>
    <name type="common">Dalmatian daisy</name>
    <name type="synonym">Chrysanthemum cinerariifolium</name>
    <dbReference type="NCBI Taxonomy" id="118510"/>
    <lineage>
        <taxon>Eukaryota</taxon>
        <taxon>Viridiplantae</taxon>
        <taxon>Streptophyta</taxon>
        <taxon>Embryophyta</taxon>
        <taxon>Tracheophyta</taxon>
        <taxon>Spermatophyta</taxon>
        <taxon>Magnoliopsida</taxon>
        <taxon>eudicotyledons</taxon>
        <taxon>Gunneridae</taxon>
        <taxon>Pentapetalae</taxon>
        <taxon>asterids</taxon>
        <taxon>campanulids</taxon>
        <taxon>Asterales</taxon>
        <taxon>Asteraceae</taxon>
        <taxon>Asteroideae</taxon>
        <taxon>Anthemideae</taxon>
        <taxon>Anthemidinae</taxon>
        <taxon>Tanacetum</taxon>
    </lineage>
</organism>
<proteinExistence type="predicted"/>
<protein>
    <submittedName>
        <fullName evidence="2">Reverse transcriptase domain-containing protein</fullName>
    </submittedName>
</protein>
<dbReference type="Pfam" id="PF08284">
    <property type="entry name" value="RVP_2"/>
    <property type="match status" value="1"/>
</dbReference>
<reference evidence="2" key="1">
    <citation type="journal article" date="2019" name="Sci. Rep.">
        <title>Draft genome of Tanacetum cinerariifolium, the natural source of mosquito coil.</title>
        <authorList>
            <person name="Yamashiro T."/>
            <person name="Shiraishi A."/>
            <person name="Satake H."/>
            <person name="Nakayama K."/>
        </authorList>
    </citation>
    <scope>NUCLEOTIDE SEQUENCE</scope>
</reference>
<feature type="region of interest" description="Disordered" evidence="1">
    <location>
        <begin position="29"/>
        <end position="51"/>
    </location>
</feature>
<keyword evidence="2" id="KW-0695">RNA-directed DNA polymerase</keyword>
<dbReference type="EMBL" id="BKCJ010006884">
    <property type="protein sequence ID" value="GEU74444.1"/>
    <property type="molecule type" value="Genomic_DNA"/>
</dbReference>
<evidence type="ECO:0000313" key="2">
    <source>
        <dbReference type="EMBL" id="GEU74444.1"/>
    </source>
</evidence>
<comment type="caution">
    <text evidence="2">The sequence shown here is derived from an EMBL/GenBank/DDBJ whole genome shotgun (WGS) entry which is preliminary data.</text>
</comment>
<feature type="region of interest" description="Disordered" evidence="1">
    <location>
        <begin position="72"/>
        <end position="158"/>
    </location>
</feature>
<sequence>MLLYTYNDLQLWGEKHALFYNWTQDPYEEAARQALEQASPPPSPAYVPNPMELEDHVPVYVPKHVYPEYLAPSDDEIPMEDQPLPADASPIALSPGYIVDSDLEEDEENPEEDPADGGDDDDDESSDDDDDDDDVEEDKEEEEEHLVPADSTVVASPAVDHTPISFPYEVEVARLLALPTPPPSPLPQIPSPLPQIPSPQYIYHHLYNHPSPSTYHSLLLSETPPLLPIPLPAPSTSYIADIPEADMPPRKRLLLTAPTPMFEVGESSAAAARQPRGGQLEGQLPGGCSQKRERGVLCMASGCQDDRAAVRAESEVLRRERALEAQIATMKTQLYRIKWQRQDADDHATRAIMRILALEAGARVDTLKDTGIFCSSSSYLVWHAKYYGSPPASKMPPKRTTATTTTPMTDAQLKALIAQGVTDALAERDANRSRNGDDNHDSGIVAYTMTWKILKKMMTDKYCPRGKIKKLKIEMWNQKESDEVEKYVGGLPDMIHESVMASKPKTMQDAIEFATEPMDQKIRTLAERQANNKRSQPAAANNKQRAKGENQRVLTCFKCGSQGYFKSNSLNIKNKNQGNQAGNGNGVARAYAVGTAGTNPNSNVVTGTFLLNNRYAAILFDIGADRSFVSTTFSSLIDIIPTTLDRGYEVELYNSL</sequence>
<gene>
    <name evidence="2" type="ORF">Tci_046422</name>
</gene>
<name>A0A6L2MPZ9_TANCI</name>
<feature type="region of interest" description="Disordered" evidence="1">
    <location>
        <begin position="267"/>
        <end position="287"/>
    </location>
</feature>
<dbReference type="AlphaFoldDB" id="A0A6L2MPZ9"/>